<dbReference type="Pfam" id="PF00535">
    <property type="entry name" value="Glycos_transf_2"/>
    <property type="match status" value="1"/>
</dbReference>
<dbReference type="RefSeq" id="WP_004894370.1">
    <property type="nucleotide sequence ID" value="NZ_JAIQXC010000001.1"/>
</dbReference>
<dbReference type="GO" id="GO:0016757">
    <property type="term" value="F:glycosyltransferase activity"/>
    <property type="evidence" value="ECO:0007669"/>
    <property type="project" value="UniProtKB-KW"/>
</dbReference>
<dbReference type="EC" id="2.4.-.-" evidence="2"/>
<keyword evidence="2" id="KW-0808">Transferase</keyword>
<evidence type="ECO:0000313" key="3">
    <source>
        <dbReference type="Proteomes" id="UP001206357"/>
    </source>
</evidence>
<evidence type="ECO:0000259" key="1">
    <source>
        <dbReference type="Pfam" id="PF00535"/>
    </source>
</evidence>
<name>A0AAW5LR35_LACJH</name>
<proteinExistence type="predicted"/>
<gene>
    <name evidence="2" type="ORF">NSA17_00905</name>
</gene>
<accession>A0AAW5LR35</accession>
<dbReference type="InterPro" id="IPR001173">
    <property type="entry name" value="Glyco_trans_2-like"/>
</dbReference>
<dbReference type="AlphaFoldDB" id="A0AAW5LR35"/>
<sequence>MNNYEISLIIPVHNSSNFVDTIYNNISSQIYTNFEVLIIDDHSRDNTKEELKEKFKNAKFKYRILSSNGNGVSAARNMGIEKSQGRYVAFIDDDDEIVPDYLEILHNHVANDNIPIALGNYSEITQDKETPFKFKNAGIFDNEWVINKLIPQTIFPLEGEQSIWLPVWRTIIKRDIIISNNIKFDEKISQAEDFLFMIELLLKAERISIISGKSIYFYNRRQSSAMNKYIENDIEKQKYFHKRFYELLNKNDLYNLYRKRYLSNRVKMYSTLISNATRASNKKVGIQEIKKSRELFLKDDYVNSTSLKSLYNSKSIQFAIYLLRHNKVVLLYSIYRLKEKKRLNQFN</sequence>
<dbReference type="SUPFAM" id="SSF53448">
    <property type="entry name" value="Nucleotide-diphospho-sugar transferases"/>
    <property type="match status" value="1"/>
</dbReference>
<dbReference type="EMBL" id="JANKAU010000001">
    <property type="protein sequence ID" value="MCR1913983.1"/>
    <property type="molecule type" value="Genomic_DNA"/>
</dbReference>
<dbReference type="PANTHER" id="PTHR43685">
    <property type="entry name" value="GLYCOSYLTRANSFERASE"/>
    <property type="match status" value="1"/>
</dbReference>
<dbReference type="Gene3D" id="3.90.550.10">
    <property type="entry name" value="Spore Coat Polysaccharide Biosynthesis Protein SpsA, Chain A"/>
    <property type="match status" value="1"/>
</dbReference>
<evidence type="ECO:0000313" key="2">
    <source>
        <dbReference type="EMBL" id="MCR1913983.1"/>
    </source>
</evidence>
<dbReference type="Proteomes" id="UP001206357">
    <property type="component" value="Unassembled WGS sequence"/>
</dbReference>
<dbReference type="InterPro" id="IPR050834">
    <property type="entry name" value="Glycosyltransf_2"/>
</dbReference>
<reference evidence="2" key="1">
    <citation type="submission" date="2022-07" db="EMBL/GenBank/DDBJ databases">
        <title>Enhanced cultured diversity of the mouse gut microbiota enables custom-made synthetic communities.</title>
        <authorList>
            <person name="Afrizal A."/>
        </authorList>
    </citation>
    <scope>NUCLEOTIDE SEQUENCE</scope>
    <source>
        <strain evidence="2">DSM 100219</strain>
    </source>
</reference>
<keyword evidence="2" id="KW-0328">Glycosyltransferase</keyword>
<dbReference type="PANTHER" id="PTHR43685:SF2">
    <property type="entry name" value="GLYCOSYLTRANSFERASE 2-LIKE DOMAIN-CONTAINING PROTEIN"/>
    <property type="match status" value="1"/>
</dbReference>
<organism evidence="2 3">
    <name type="scientific">Lactobacillus johnsonii</name>
    <dbReference type="NCBI Taxonomy" id="33959"/>
    <lineage>
        <taxon>Bacteria</taxon>
        <taxon>Bacillati</taxon>
        <taxon>Bacillota</taxon>
        <taxon>Bacilli</taxon>
        <taxon>Lactobacillales</taxon>
        <taxon>Lactobacillaceae</taxon>
        <taxon>Lactobacillus</taxon>
    </lineage>
</organism>
<feature type="domain" description="Glycosyltransferase 2-like" evidence="1">
    <location>
        <begin position="7"/>
        <end position="136"/>
    </location>
</feature>
<protein>
    <submittedName>
        <fullName evidence="2">Glycosyltransferase</fullName>
        <ecNumber evidence="2">2.4.-.-</ecNumber>
    </submittedName>
</protein>
<dbReference type="CDD" id="cd00761">
    <property type="entry name" value="Glyco_tranf_GTA_type"/>
    <property type="match status" value="1"/>
</dbReference>
<dbReference type="InterPro" id="IPR029044">
    <property type="entry name" value="Nucleotide-diphossugar_trans"/>
</dbReference>
<comment type="caution">
    <text evidence="2">The sequence shown here is derived from an EMBL/GenBank/DDBJ whole genome shotgun (WGS) entry which is preliminary data.</text>
</comment>